<dbReference type="InterPro" id="IPR002323">
    <property type="entry name" value="Cyt_CIE"/>
</dbReference>
<proteinExistence type="predicted"/>
<keyword evidence="2 6" id="KW-0349">Heme</keyword>
<evidence type="ECO:0000256" key="6">
    <source>
        <dbReference type="PROSITE-ProRule" id="PRU00433"/>
    </source>
</evidence>
<reference evidence="9 10" key="1">
    <citation type="submission" date="2019-02" db="EMBL/GenBank/DDBJ databases">
        <title>Genomic Encyclopedia of Type Strains, Phase IV (KMG-IV): sequencing the most valuable type-strain genomes for metagenomic binning, comparative biology and taxonomic classification.</title>
        <authorList>
            <person name="Goeker M."/>
        </authorList>
    </citation>
    <scope>NUCLEOTIDE SEQUENCE [LARGE SCALE GENOMIC DNA]</scope>
    <source>
        <strain evidence="9 10">DSM 21223</strain>
    </source>
</reference>
<dbReference type="SUPFAM" id="SSF46626">
    <property type="entry name" value="Cytochrome c"/>
    <property type="match status" value="1"/>
</dbReference>
<evidence type="ECO:0000313" key="9">
    <source>
        <dbReference type="EMBL" id="RZT76323.1"/>
    </source>
</evidence>
<keyword evidence="10" id="KW-1185">Reference proteome</keyword>
<organism evidence="9 10">
    <name type="scientific">Azospira oryzae</name>
    <dbReference type="NCBI Taxonomy" id="146939"/>
    <lineage>
        <taxon>Bacteria</taxon>
        <taxon>Pseudomonadati</taxon>
        <taxon>Pseudomonadota</taxon>
        <taxon>Betaproteobacteria</taxon>
        <taxon>Rhodocyclales</taxon>
        <taxon>Rhodocyclaceae</taxon>
        <taxon>Azospira</taxon>
    </lineage>
</organism>
<dbReference type="Proteomes" id="UP000292136">
    <property type="component" value="Unassembled WGS sequence"/>
</dbReference>
<evidence type="ECO:0000256" key="7">
    <source>
        <dbReference type="SAM" id="Phobius"/>
    </source>
</evidence>
<dbReference type="Gene3D" id="1.10.760.10">
    <property type="entry name" value="Cytochrome c-like domain"/>
    <property type="match status" value="1"/>
</dbReference>
<dbReference type="PRINTS" id="PR00607">
    <property type="entry name" value="CYTCHROMECIE"/>
</dbReference>
<keyword evidence="7" id="KW-1133">Transmembrane helix</keyword>
<evidence type="ECO:0000256" key="4">
    <source>
        <dbReference type="ARBA" id="ARBA00022982"/>
    </source>
</evidence>
<comment type="caution">
    <text evidence="9">The sequence shown here is derived from an EMBL/GenBank/DDBJ whole genome shotgun (WGS) entry which is preliminary data.</text>
</comment>
<feature type="domain" description="Cytochrome c" evidence="8">
    <location>
        <begin position="67"/>
        <end position="146"/>
    </location>
</feature>
<sequence length="147" mass="14651">MADQQDHSSKSIMYWSIAIAIVLMVALVPLSKLGKGTAGGASAEDADARIAPVAKVALQVASAAAPAGPVDPKATYNGVCAACHASGAAGAPKTGDKAAWAPRIAAGKDTLYKNAIGGKGAMPPKGGSSLSDDDFKKVVDYLVGLSK</sequence>
<dbReference type="RefSeq" id="WP_130459561.1">
    <property type="nucleotide sequence ID" value="NZ_SHKM01000002.1"/>
</dbReference>
<evidence type="ECO:0000256" key="3">
    <source>
        <dbReference type="ARBA" id="ARBA00022723"/>
    </source>
</evidence>
<protein>
    <submittedName>
        <fullName evidence="9">Cytochrome c5</fullName>
    </submittedName>
</protein>
<evidence type="ECO:0000256" key="5">
    <source>
        <dbReference type="ARBA" id="ARBA00023004"/>
    </source>
</evidence>
<dbReference type="InterPro" id="IPR036909">
    <property type="entry name" value="Cyt_c-like_dom_sf"/>
</dbReference>
<dbReference type="EMBL" id="SHKM01000002">
    <property type="protein sequence ID" value="RZT76323.1"/>
    <property type="molecule type" value="Genomic_DNA"/>
</dbReference>
<evidence type="ECO:0000259" key="8">
    <source>
        <dbReference type="PROSITE" id="PS51007"/>
    </source>
</evidence>
<feature type="transmembrane region" description="Helical" evidence="7">
    <location>
        <begin position="12"/>
        <end position="30"/>
    </location>
</feature>
<dbReference type="PROSITE" id="PS51007">
    <property type="entry name" value="CYTC"/>
    <property type="match status" value="1"/>
</dbReference>
<evidence type="ECO:0000313" key="10">
    <source>
        <dbReference type="Proteomes" id="UP000292136"/>
    </source>
</evidence>
<dbReference type="PANTHER" id="PTHR40942">
    <property type="match status" value="1"/>
</dbReference>
<dbReference type="Pfam" id="PF13442">
    <property type="entry name" value="Cytochrome_CBB3"/>
    <property type="match status" value="1"/>
</dbReference>
<name>A0ABY0IPL9_9RHOO</name>
<evidence type="ECO:0000256" key="2">
    <source>
        <dbReference type="ARBA" id="ARBA00022617"/>
    </source>
</evidence>
<keyword evidence="1" id="KW-0813">Transport</keyword>
<keyword evidence="7" id="KW-0812">Transmembrane</keyword>
<accession>A0ABY0IPL9</accession>
<dbReference type="PANTHER" id="PTHR40942:SF2">
    <property type="entry name" value="CYTOCHROME-RELATED"/>
    <property type="match status" value="1"/>
</dbReference>
<keyword evidence="4" id="KW-0249">Electron transport</keyword>
<gene>
    <name evidence="9" type="ORF">EV678_2199</name>
</gene>
<keyword evidence="3 6" id="KW-0479">Metal-binding</keyword>
<keyword evidence="5 6" id="KW-0408">Iron</keyword>
<keyword evidence="7" id="KW-0472">Membrane</keyword>
<dbReference type="InterPro" id="IPR009056">
    <property type="entry name" value="Cyt_c-like_dom"/>
</dbReference>
<evidence type="ECO:0000256" key="1">
    <source>
        <dbReference type="ARBA" id="ARBA00022448"/>
    </source>
</evidence>